<dbReference type="PROSITE" id="PS50240">
    <property type="entry name" value="TRYPSIN_DOM"/>
    <property type="match status" value="1"/>
</dbReference>
<dbReference type="InterPro" id="IPR013517">
    <property type="entry name" value="FG-GAP"/>
</dbReference>
<dbReference type="InterPro" id="IPR043504">
    <property type="entry name" value="Peptidase_S1_PA_chymotrypsin"/>
</dbReference>
<evidence type="ECO:0000256" key="1">
    <source>
        <dbReference type="ARBA" id="ARBA00007664"/>
    </source>
</evidence>
<dbReference type="EMBL" id="BAAASZ010000003">
    <property type="protein sequence ID" value="GAA2423587.1"/>
    <property type="molecule type" value="Genomic_DNA"/>
</dbReference>
<dbReference type="InterPro" id="IPR028994">
    <property type="entry name" value="Integrin_alpha_N"/>
</dbReference>
<proteinExistence type="inferred from homology"/>
<feature type="domain" description="Peptidase S1" evidence="5">
    <location>
        <begin position="78"/>
        <end position="335"/>
    </location>
</feature>
<keyword evidence="3" id="KW-1015">Disulfide bond</keyword>
<protein>
    <recommendedName>
        <fullName evidence="5">Peptidase S1 domain-containing protein</fullName>
    </recommendedName>
</protein>
<dbReference type="InterPro" id="IPR050430">
    <property type="entry name" value="Peptidase_S1"/>
</dbReference>
<dbReference type="InterPro" id="IPR001314">
    <property type="entry name" value="Peptidase_S1A"/>
</dbReference>
<accession>A0ABN3J905</accession>
<sequence>MRFPIRSGGARHRRRTSRLIPAAGLVLALAGVGLSTDASLADESPSKPELLVPEGYEVVDADADADADNDGAGAEPRIIGGTDTAFSDAPFMVQLLFDRDRDGSYYFTCGGTLVAPNKVLTAAHCLHDENGVRQDWGRYGAILAGTNKLLGGWDNAEGTFVDVTRSWVRGTYDHHSADNDIAVLTLAEPVNLRTTEIADLGDDALYAPGTAGTAYGWGMTSADRETGTLASTLQRVSLPLHSDAECAANLDSVLGAGSFEKGHMVCAGPPGTGDDATGRTTCPGDSGGPLLVRGKVAGVVSWGIGTDVEACNVSGSYEVFTKVKTYAPTVEPRVNDTDLSRDGKADLFVRSASTGTGYLKKSTGSGFLAREKLTGSWSAYDVALQADMNQDGHQDFILRRRSDGDVFWRHRTPGSATWIDTRIADDWSTRKFLVAPGDVTGDRFPDLLSVTSGGTLYVYPGNGKGGYGSRITGGTGYSGYTSLRGKGDYSLDGRADLIARAKDGSVHLLRGTGKGTAPFATRVKVRDWAGYNAFAAPGDVTADGIADHVARTPGGTLYLYPGTGKAGSGIFATRIRIGTGYEQYNLWG</sequence>
<dbReference type="CDD" id="cd00190">
    <property type="entry name" value="Tryp_SPc"/>
    <property type="match status" value="1"/>
</dbReference>
<dbReference type="Pfam" id="PF00089">
    <property type="entry name" value="Trypsin"/>
    <property type="match status" value="1"/>
</dbReference>
<evidence type="ECO:0000313" key="6">
    <source>
        <dbReference type="EMBL" id="GAA2423587.1"/>
    </source>
</evidence>
<evidence type="ECO:0000256" key="4">
    <source>
        <dbReference type="RuleBase" id="RU363034"/>
    </source>
</evidence>
<dbReference type="Pfam" id="PF13517">
    <property type="entry name" value="FG-GAP_3"/>
    <property type="match status" value="2"/>
</dbReference>
<dbReference type="PRINTS" id="PR00722">
    <property type="entry name" value="CHYMOTRYPSIN"/>
</dbReference>
<dbReference type="RefSeq" id="WP_344320088.1">
    <property type="nucleotide sequence ID" value="NZ_BAAASZ010000003.1"/>
</dbReference>
<keyword evidence="4" id="KW-0645">Protease</keyword>
<comment type="similarity">
    <text evidence="1">Belongs to the peptidase S1 family.</text>
</comment>
<name>A0ABN3J905_9ACTN</name>
<dbReference type="PROSITE" id="PS00135">
    <property type="entry name" value="TRYPSIN_SER"/>
    <property type="match status" value="1"/>
</dbReference>
<keyword evidence="2" id="KW-0732">Signal</keyword>
<dbReference type="Proteomes" id="UP001501638">
    <property type="component" value="Unassembled WGS sequence"/>
</dbReference>
<evidence type="ECO:0000259" key="5">
    <source>
        <dbReference type="PROSITE" id="PS50240"/>
    </source>
</evidence>
<evidence type="ECO:0000256" key="3">
    <source>
        <dbReference type="ARBA" id="ARBA00023157"/>
    </source>
</evidence>
<comment type="caution">
    <text evidence="6">The sequence shown here is derived from an EMBL/GenBank/DDBJ whole genome shotgun (WGS) entry which is preliminary data.</text>
</comment>
<organism evidence="6 7">
    <name type="scientific">Streptomyces macrosporus</name>
    <dbReference type="NCBI Taxonomy" id="44032"/>
    <lineage>
        <taxon>Bacteria</taxon>
        <taxon>Bacillati</taxon>
        <taxon>Actinomycetota</taxon>
        <taxon>Actinomycetes</taxon>
        <taxon>Kitasatosporales</taxon>
        <taxon>Streptomycetaceae</taxon>
        <taxon>Streptomyces</taxon>
    </lineage>
</organism>
<dbReference type="SUPFAM" id="SSF50494">
    <property type="entry name" value="Trypsin-like serine proteases"/>
    <property type="match status" value="1"/>
</dbReference>
<dbReference type="InterPro" id="IPR001254">
    <property type="entry name" value="Trypsin_dom"/>
</dbReference>
<dbReference type="SUPFAM" id="SSF69318">
    <property type="entry name" value="Integrin alpha N-terminal domain"/>
    <property type="match status" value="1"/>
</dbReference>
<dbReference type="Gene3D" id="2.40.10.10">
    <property type="entry name" value="Trypsin-like serine proteases"/>
    <property type="match status" value="1"/>
</dbReference>
<dbReference type="InterPro" id="IPR018114">
    <property type="entry name" value="TRYPSIN_HIS"/>
</dbReference>
<dbReference type="InterPro" id="IPR009003">
    <property type="entry name" value="Peptidase_S1_PA"/>
</dbReference>
<keyword evidence="7" id="KW-1185">Reference proteome</keyword>
<dbReference type="SMART" id="SM00020">
    <property type="entry name" value="Tryp_SPc"/>
    <property type="match status" value="1"/>
</dbReference>
<reference evidence="6 7" key="1">
    <citation type="journal article" date="2019" name="Int. J. Syst. Evol. Microbiol.">
        <title>The Global Catalogue of Microorganisms (GCM) 10K type strain sequencing project: providing services to taxonomists for standard genome sequencing and annotation.</title>
        <authorList>
            <consortium name="The Broad Institute Genomics Platform"/>
            <consortium name="The Broad Institute Genome Sequencing Center for Infectious Disease"/>
            <person name="Wu L."/>
            <person name="Ma J."/>
        </authorList>
    </citation>
    <scope>NUCLEOTIDE SEQUENCE [LARGE SCALE GENOMIC DNA]</scope>
    <source>
        <strain evidence="6 7">JCM 6305</strain>
    </source>
</reference>
<keyword evidence="4" id="KW-0378">Hydrolase</keyword>
<keyword evidence="4" id="KW-0720">Serine protease</keyword>
<dbReference type="InterPro" id="IPR033116">
    <property type="entry name" value="TRYPSIN_SER"/>
</dbReference>
<dbReference type="PANTHER" id="PTHR24276:SF98">
    <property type="entry name" value="FI18310P1-RELATED"/>
    <property type="match status" value="1"/>
</dbReference>
<evidence type="ECO:0000256" key="2">
    <source>
        <dbReference type="ARBA" id="ARBA00022729"/>
    </source>
</evidence>
<gene>
    <name evidence="6" type="ORF">GCM10010405_02360</name>
</gene>
<dbReference type="PANTHER" id="PTHR24276">
    <property type="entry name" value="POLYSERASE-RELATED"/>
    <property type="match status" value="1"/>
</dbReference>
<evidence type="ECO:0000313" key="7">
    <source>
        <dbReference type="Proteomes" id="UP001501638"/>
    </source>
</evidence>
<dbReference type="PROSITE" id="PS00134">
    <property type="entry name" value="TRYPSIN_HIS"/>
    <property type="match status" value="1"/>
</dbReference>